<organism evidence="1 2">
    <name type="scientific">Diphasiastrum complanatum</name>
    <name type="common">Issler's clubmoss</name>
    <name type="synonym">Lycopodium complanatum</name>
    <dbReference type="NCBI Taxonomy" id="34168"/>
    <lineage>
        <taxon>Eukaryota</taxon>
        <taxon>Viridiplantae</taxon>
        <taxon>Streptophyta</taxon>
        <taxon>Embryophyta</taxon>
        <taxon>Tracheophyta</taxon>
        <taxon>Lycopodiopsida</taxon>
        <taxon>Lycopodiales</taxon>
        <taxon>Lycopodiaceae</taxon>
        <taxon>Lycopodioideae</taxon>
        <taxon>Diphasiastrum</taxon>
    </lineage>
</organism>
<proteinExistence type="predicted"/>
<protein>
    <submittedName>
        <fullName evidence="1">Uncharacterized protein</fullName>
    </submittedName>
</protein>
<name>A0ACC2AAP6_DIPCM</name>
<keyword evidence="2" id="KW-1185">Reference proteome</keyword>
<dbReference type="Proteomes" id="UP001162992">
    <property type="component" value="Chromosome 23"/>
</dbReference>
<evidence type="ECO:0000313" key="2">
    <source>
        <dbReference type="Proteomes" id="UP001162992"/>
    </source>
</evidence>
<dbReference type="EMBL" id="CM055114">
    <property type="protein sequence ID" value="KAJ7514559.1"/>
    <property type="molecule type" value="Genomic_DNA"/>
</dbReference>
<gene>
    <name evidence="1" type="ORF">O6H91_23G049700</name>
</gene>
<comment type="caution">
    <text evidence="1">The sequence shown here is derived from an EMBL/GenBank/DDBJ whole genome shotgun (WGS) entry which is preliminary data.</text>
</comment>
<accession>A0ACC2AAP6</accession>
<evidence type="ECO:0000313" key="1">
    <source>
        <dbReference type="EMBL" id="KAJ7514559.1"/>
    </source>
</evidence>
<sequence length="270" mass="29485">MDSSALMLNFQRASNPTGGFLEVPSTRSRGIFSVSKASYLLRISKPQNGVASCFHLVSSKTKSKSYSALCVQANSEKDFEGNGNITKTAHYLDSKNSEATRSSSTQSYVTSNLDDVNGKSDNSLLSNDKTADLQPRVSSPFAAKVFAETNKEMIGSKEKWSSTSAKVSKSTYDPFSTTSTQQGLSASRQRVLDALRQSEKGGKLTKFGQPVVPSNLFDEPKSSEAGSEPFQFSFNRGQLFLVFSFLLISSLMFGTAFLVWKVGAIHYNEY</sequence>
<reference evidence="2" key="1">
    <citation type="journal article" date="2024" name="Proc. Natl. Acad. Sci. U.S.A.">
        <title>Extraordinary preservation of gene collinearity over three hundred million years revealed in homosporous lycophytes.</title>
        <authorList>
            <person name="Li C."/>
            <person name="Wickell D."/>
            <person name="Kuo L.Y."/>
            <person name="Chen X."/>
            <person name="Nie B."/>
            <person name="Liao X."/>
            <person name="Peng D."/>
            <person name="Ji J."/>
            <person name="Jenkins J."/>
            <person name="Williams M."/>
            <person name="Shu S."/>
            <person name="Plott C."/>
            <person name="Barry K."/>
            <person name="Rajasekar S."/>
            <person name="Grimwood J."/>
            <person name="Han X."/>
            <person name="Sun S."/>
            <person name="Hou Z."/>
            <person name="He W."/>
            <person name="Dai G."/>
            <person name="Sun C."/>
            <person name="Schmutz J."/>
            <person name="Leebens-Mack J.H."/>
            <person name="Li F.W."/>
            <person name="Wang L."/>
        </authorList>
    </citation>
    <scope>NUCLEOTIDE SEQUENCE [LARGE SCALE GENOMIC DNA]</scope>
    <source>
        <strain evidence="2">cv. PW_Plant_1</strain>
    </source>
</reference>